<comment type="caution">
    <text evidence="3">The sequence shown here is derived from an EMBL/GenBank/DDBJ whole genome shotgun (WGS) entry which is preliminary data.</text>
</comment>
<feature type="compositionally biased region" description="Polar residues" evidence="1">
    <location>
        <begin position="230"/>
        <end position="254"/>
    </location>
</feature>
<feature type="transmembrane region" description="Helical" evidence="2">
    <location>
        <begin position="84"/>
        <end position="106"/>
    </location>
</feature>
<evidence type="ECO:0000313" key="4">
    <source>
        <dbReference type="Proteomes" id="UP000033856"/>
    </source>
</evidence>
<dbReference type="EMBL" id="LCCD01000023">
    <property type="protein sequence ID" value="KKS24532.1"/>
    <property type="molecule type" value="Genomic_DNA"/>
</dbReference>
<evidence type="ECO:0000256" key="2">
    <source>
        <dbReference type="SAM" id="Phobius"/>
    </source>
</evidence>
<accession>A0A0G0XJB5</accession>
<evidence type="ECO:0000313" key="3">
    <source>
        <dbReference type="EMBL" id="KKS24532.1"/>
    </source>
</evidence>
<evidence type="ECO:0008006" key="5">
    <source>
        <dbReference type="Google" id="ProtNLM"/>
    </source>
</evidence>
<feature type="compositionally biased region" description="Polar residues" evidence="1">
    <location>
        <begin position="200"/>
        <end position="212"/>
    </location>
</feature>
<organism evidence="3 4">
    <name type="scientific">Candidatus Jorgensenbacteria bacterium GW2011_GWF2_41_8</name>
    <dbReference type="NCBI Taxonomy" id="1618667"/>
    <lineage>
        <taxon>Bacteria</taxon>
        <taxon>Candidatus Joergenseniibacteriota</taxon>
    </lineage>
</organism>
<dbReference type="Proteomes" id="UP000033856">
    <property type="component" value="Unassembled WGS sequence"/>
</dbReference>
<reference evidence="3 4" key="1">
    <citation type="journal article" date="2015" name="Nature">
        <title>rRNA introns, odd ribosomes, and small enigmatic genomes across a large radiation of phyla.</title>
        <authorList>
            <person name="Brown C.T."/>
            <person name="Hug L.A."/>
            <person name="Thomas B.C."/>
            <person name="Sharon I."/>
            <person name="Castelle C.J."/>
            <person name="Singh A."/>
            <person name="Wilkins M.J."/>
            <person name="Williams K.H."/>
            <person name="Banfield J.F."/>
        </authorList>
    </citation>
    <scope>NUCLEOTIDE SEQUENCE [LARGE SCALE GENOMIC DNA]</scope>
</reference>
<feature type="transmembrane region" description="Helical" evidence="2">
    <location>
        <begin position="145"/>
        <end position="165"/>
    </location>
</feature>
<gene>
    <name evidence="3" type="ORF">UU83_C0023G0005</name>
</gene>
<feature type="transmembrane region" description="Helical" evidence="2">
    <location>
        <begin position="56"/>
        <end position="78"/>
    </location>
</feature>
<keyword evidence="2" id="KW-0472">Membrane</keyword>
<evidence type="ECO:0000256" key="1">
    <source>
        <dbReference type="SAM" id="MobiDB-lite"/>
    </source>
</evidence>
<keyword evidence="2" id="KW-1133">Transmembrane helix</keyword>
<proteinExistence type="predicted"/>
<protein>
    <recommendedName>
        <fullName evidence="5">Yip1 domain-containing protein</fullName>
    </recommendedName>
</protein>
<name>A0A0G0XJB5_9BACT</name>
<dbReference type="AlphaFoldDB" id="A0A0G0XJB5"/>
<feature type="region of interest" description="Disordered" evidence="1">
    <location>
        <begin position="200"/>
        <end position="219"/>
    </location>
</feature>
<feature type="region of interest" description="Disordered" evidence="1">
    <location>
        <begin position="230"/>
        <end position="258"/>
    </location>
</feature>
<feature type="transmembrane region" description="Helical" evidence="2">
    <location>
        <begin position="118"/>
        <end position="139"/>
    </location>
</feature>
<keyword evidence="2" id="KW-0812">Transmembrane</keyword>
<feature type="transmembrane region" description="Helical" evidence="2">
    <location>
        <begin position="177"/>
        <end position="196"/>
    </location>
</feature>
<sequence length="291" mass="31740">MYGMDTINEPISQNPTAEFTEESTGIFKEFAKALKIIGIRNNTILSVSQSRFAFKYGLIFMLLPNILLFILILLSGVYVGFAGLLVSLAQSFLIIGLSFLISKFLFRGQGTLGGYFRPASYSFIFLFLTPLMVLIYAPLPALASLLAFFLVFFGFWNIVVLARSLKHTQGIGMGKSLASVLIALFVLSLGLSAPVASQLQRGEPASPNNESNEIPGDLPISEEQSQQFDNGFPNQVISQTPAPRQSVAPSSGETTWDDVNRETVMGGMSTHVMNQISNGIWSGNYYNPAVP</sequence>